<dbReference type="EMBL" id="QDEB01014364">
    <property type="protein sequence ID" value="RZC41745.1"/>
    <property type="molecule type" value="Genomic_DNA"/>
</dbReference>
<gene>
    <name evidence="1" type="ORF">BDFB_014430</name>
</gene>
<proteinExistence type="predicted"/>
<dbReference type="AlphaFoldDB" id="A0A482W9V3"/>
<comment type="caution">
    <text evidence="1">The sequence shown here is derived from an EMBL/GenBank/DDBJ whole genome shotgun (WGS) entry which is preliminary data.</text>
</comment>
<keyword evidence="2" id="KW-1185">Reference proteome</keyword>
<evidence type="ECO:0000313" key="2">
    <source>
        <dbReference type="Proteomes" id="UP000292052"/>
    </source>
</evidence>
<name>A0A482W9V3_ASBVE</name>
<evidence type="ECO:0000313" key="1">
    <source>
        <dbReference type="EMBL" id="RZC41745.1"/>
    </source>
</evidence>
<dbReference type="Proteomes" id="UP000292052">
    <property type="component" value="Unassembled WGS sequence"/>
</dbReference>
<protein>
    <submittedName>
        <fullName evidence="1">Uncharacterized protein</fullName>
    </submittedName>
</protein>
<accession>A0A482W9V3</accession>
<organism evidence="1 2">
    <name type="scientific">Asbolus verrucosus</name>
    <name type="common">Desert ironclad beetle</name>
    <dbReference type="NCBI Taxonomy" id="1661398"/>
    <lineage>
        <taxon>Eukaryota</taxon>
        <taxon>Metazoa</taxon>
        <taxon>Ecdysozoa</taxon>
        <taxon>Arthropoda</taxon>
        <taxon>Hexapoda</taxon>
        <taxon>Insecta</taxon>
        <taxon>Pterygota</taxon>
        <taxon>Neoptera</taxon>
        <taxon>Endopterygota</taxon>
        <taxon>Coleoptera</taxon>
        <taxon>Polyphaga</taxon>
        <taxon>Cucujiformia</taxon>
        <taxon>Tenebrionidae</taxon>
        <taxon>Pimeliinae</taxon>
        <taxon>Asbolus</taxon>
    </lineage>
</organism>
<reference evidence="1 2" key="1">
    <citation type="submission" date="2017-03" db="EMBL/GenBank/DDBJ databases">
        <title>Genome of the blue death feigning beetle - Asbolus verrucosus.</title>
        <authorList>
            <person name="Rider S.D."/>
        </authorList>
    </citation>
    <scope>NUCLEOTIDE SEQUENCE [LARGE SCALE GENOMIC DNA]</scope>
    <source>
        <strain evidence="1">Butters</strain>
        <tissue evidence="1">Head and leg muscle</tissue>
    </source>
</reference>
<sequence>MVCGNTRFKPVLLNFGKNFLTDY</sequence>